<evidence type="ECO:0000313" key="2">
    <source>
        <dbReference type="EMBL" id="CAB3785343.1"/>
    </source>
</evidence>
<name>A0A6J5FQR2_9BURK</name>
<dbReference type="EMBL" id="CADIKL010000008">
    <property type="protein sequence ID" value="CAB3785343.1"/>
    <property type="molecule type" value="Genomic_DNA"/>
</dbReference>
<evidence type="ECO:0000256" key="1">
    <source>
        <dbReference type="SAM" id="MobiDB-lite"/>
    </source>
</evidence>
<feature type="region of interest" description="Disordered" evidence="1">
    <location>
        <begin position="423"/>
        <end position="452"/>
    </location>
</feature>
<dbReference type="Proteomes" id="UP000494119">
    <property type="component" value="Unassembled WGS sequence"/>
</dbReference>
<accession>A0A6J5FQR2</accession>
<proteinExistence type="predicted"/>
<organism evidence="2 3">
    <name type="scientific">Paraburkholderia caffeinitolerans</name>
    <dbReference type="NCBI Taxonomy" id="1723730"/>
    <lineage>
        <taxon>Bacteria</taxon>
        <taxon>Pseudomonadati</taxon>
        <taxon>Pseudomonadota</taxon>
        <taxon>Betaproteobacteria</taxon>
        <taxon>Burkholderiales</taxon>
        <taxon>Burkholderiaceae</taxon>
        <taxon>Paraburkholderia</taxon>
    </lineage>
</organism>
<evidence type="ECO:0000313" key="3">
    <source>
        <dbReference type="Proteomes" id="UP000494119"/>
    </source>
</evidence>
<protein>
    <submittedName>
        <fullName evidence="2">Uncharacterized protein</fullName>
    </submittedName>
</protein>
<dbReference type="AlphaFoldDB" id="A0A6J5FQR2"/>
<gene>
    <name evidence="2" type="ORF">LMG28688_02013</name>
</gene>
<reference evidence="2 3" key="1">
    <citation type="submission" date="2020-04" db="EMBL/GenBank/DDBJ databases">
        <authorList>
            <person name="De Canck E."/>
        </authorList>
    </citation>
    <scope>NUCLEOTIDE SEQUENCE [LARGE SCALE GENOMIC DNA]</scope>
    <source>
        <strain evidence="2 3">LMG 28688</strain>
    </source>
</reference>
<sequence>MDGKFCSAETTTSAMTDELDQERHSLSATPGDVLLSRWRVPYPGLILQGFSRQRRSEPEIEPYFSFKVLREFLEFLEFVVCTERIIVPIPVFSKRTDRIVNSKRNWVDFSVFHLKGDLDLDDEAIIDRLAKAGVLHAAHIGVGDPTADDVAARLTPTSRALQREFSKFLAIEQPRRRAHLPFAAAQMAFWYGAPLHVAESASLARVPYILSHVDEKNLAGYEGELLRIRKGATELLLDRLNAGAKREISKLAELGAAVNFPETPIASMIVRNATSPSGLIDAALELRREFAEYRAQMNQLESDLTDPDVPLKRRLKRARELDLLANSLWPDERQDLRTAATSVSEAFLAIPEVIASPSVKTVKTLAEKLISLPVERVVDVYRKRRVRLLMKARRQFLHAPDLSGRLAKIFDIPFEVVERSRHLSEPRQSSRHSKLHLSVAEKWQDSDETDVA</sequence>
<keyword evidence="3" id="KW-1185">Reference proteome</keyword>